<dbReference type="RefSeq" id="WP_128760078.1">
    <property type="nucleotide sequence ID" value="NZ_QOVI01000001.1"/>
</dbReference>
<evidence type="ECO:0000256" key="2">
    <source>
        <dbReference type="SAM" id="SignalP"/>
    </source>
</evidence>
<feature type="signal peptide" evidence="2">
    <location>
        <begin position="1"/>
        <end position="22"/>
    </location>
</feature>
<organism evidence="3 4">
    <name type="scientific">Leeuwenhoekiella aestuarii</name>
    <dbReference type="NCBI Taxonomy" id="2249426"/>
    <lineage>
        <taxon>Bacteria</taxon>
        <taxon>Pseudomonadati</taxon>
        <taxon>Bacteroidota</taxon>
        <taxon>Flavobacteriia</taxon>
        <taxon>Flavobacteriales</taxon>
        <taxon>Flavobacteriaceae</taxon>
        <taxon>Leeuwenhoekiella</taxon>
    </lineage>
</organism>
<reference evidence="3 4" key="1">
    <citation type="submission" date="2018-07" db="EMBL/GenBank/DDBJ databases">
        <title>Leeuwenhoekiella genomics.</title>
        <authorList>
            <person name="Tahon G."/>
            <person name="Willems A."/>
        </authorList>
    </citation>
    <scope>NUCLEOTIDE SEQUENCE [LARGE SCALE GENOMIC DNA]</scope>
    <source>
        <strain evidence="3 4">R-50232</strain>
    </source>
</reference>
<dbReference type="Proteomes" id="UP000289821">
    <property type="component" value="Unassembled WGS sequence"/>
</dbReference>
<dbReference type="EMBL" id="QOVI01000001">
    <property type="protein sequence ID" value="RXG18543.1"/>
    <property type="molecule type" value="Genomic_DNA"/>
</dbReference>
<dbReference type="OrthoDB" id="816769at2"/>
<gene>
    <name evidence="3" type="ORF">DSM04_101745</name>
</gene>
<feature type="coiled-coil region" evidence="1">
    <location>
        <begin position="236"/>
        <end position="263"/>
    </location>
</feature>
<keyword evidence="1" id="KW-0175">Coiled coil</keyword>
<proteinExistence type="predicted"/>
<evidence type="ECO:0000313" key="3">
    <source>
        <dbReference type="EMBL" id="RXG18543.1"/>
    </source>
</evidence>
<evidence type="ECO:0000256" key="1">
    <source>
        <dbReference type="SAM" id="Coils"/>
    </source>
</evidence>
<evidence type="ECO:0000313" key="4">
    <source>
        <dbReference type="Proteomes" id="UP000289821"/>
    </source>
</evidence>
<protein>
    <submittedName>
        <fullName evidence="3">Uncharacterized protein</fullName>
    </submittedName>
</protein>
<accession>A0A4Q0NZY0</accession>
<comment type="caution">
    <text evidence="3">The sequence shown here is derived from an EMBL/GenBank/DDBJ whole genome shotgun (WGS) entry which is preliminary data.</text>
</comment>
<keyword evidence="4" id="KW-1185">Reference proteome</keyword>
<feature type="chain" id="PRO_5020578568" evidence="2">
    <location>
        <begin position="23"/>
        <end position="393"/>
    </location>
</feature>
<name>A0A4Q0NZY0_9FLAO</name>
<sequence length="393" mass="45508">MNYIQRIYLVICCSLIALSVHAQDQVSAQIIKERDSLLLNLNKQLEDNAVKLKSLQGEFSDLNPNRTSQRLGSLDSIISKQENRITLLENSRKIQLKLNGQLAFTELMSIHRDIKPSNLLLSSQEFFSKIAAINNPMNYPAYESWFKEYQDWYERKKGKDNWMDLINKSITLLNEPASNVPLYGSLYQTFSTGITSALEIVGGAGRDLRDKTPQMLNVLNTASQFSQQQSIIDNEWKSINEELNKLENEYNRLLEEQANYYGLSLSAVKQYQNATLDSERELIKNKFRKAINDKIAAWEAQHNKNWLTEVERFMVKTQSLRQRFGQLTLRMKSNIAKYKELITQFSKNDNFADEFRTKLKELQSSIDQVDANFDAVFNPSKYIEDSAVMYITQ</sequence>
<dbReference type="AlphaFoldDB" id="A0A4Q0NZY0"/>
<keyword evidence="2" id="KW-0732">Signal</keyword>